<dbReference type="KEGG" id="cre:CHLRE_11g468063v5"/>
<evidence type="ECO:0000313" key="3">
    <source>
        <dbReference type="Proteomes" id="UP000006906"/>
    </source>
</evidence>
<reference evidence="2 3" key="1">
    <citation type="journal article" date="2007" name="Science">
        <title>The Chlamydomonas genome reveals the evolution of key animal and plant functions.</title>
        <authorList>
            <person name="Merchant S.S."/>
            <person name="Prochnik S.E."/>
            <person name="Vallon O."/>
            <person name="Harris E.H."/>
            <person name="Karpowicz S.J."/>
            <person name="Witman G.B."/>
            <person name="Terry A."/>
            <person name="Salamov A."/>
            <person name="Fritz-Laylin L.K."/>
            <person name="Marechal-Drouard L."/>
            <person name="Marshall W.F."/>
            <person name="Qu L.H."/>
            <person name="Nelson D.R."/>
            <person name="Sanderfoot A.A."/>
            <person name="Spalding M.H."/>
            <person name="Kapitonov V.V."/>
            <person name="Ren Q."/>
            <person name="Ferris P."/>
            <person name="Lindquist E."/>
            <person name="Shapiro H."/>
            <person name="Lucas S.M."/>
            <person name="Grimwood J."/>
            <person name="Schmutz J."/>
            <person name="Cardol P."/>
            <person name="Cerutti H."/>
            <person name="Chanfreau G."/>
            <person name="Chen C.L."/>
            <person name="Cognat V."/>
            <person name="Croft M.T."/>
            <person name="Dent R."/>
            <person name="Dutcher S."/>
            <person name="Fernandez E."/>
            <person name="Fukuzawa H."/>
            <person name="Gonzalez-Ballester D."/>
            <person name="Gonzalez-Halphen D."/>
            <person name="Hallmann A."/>
            <person name="Hanikenne M."/>
            <person name="Hippler M."/>
            <person name="Inwood W."/>
            <person name="Jabbari K."/>
            <person name="Kalanon M."/>
            <person name="Kuras R."/>
            <person name="Lefebvre P.A."/>
            <person name="Lemaire S.D."/>
            <person name="Lobanov A.V."/>
            <person name="Lohr M."/>
            <person name="Manuell A."/>
            <person name="Meier I."/>
            <person name="Mets L."/>
            <person name="Mittag M."/>
            <person name="Mittelmeier T."/>
            <person name="Moroney J.V."/>
            <person name="Moseley J."/>
            <person name="Napoli C."/>
            <person name="Nedelcu A.M."/>
            <person name="Niyogi K."/>
            <person name="Novoselov S.V."/>
            <person name="Paulsen I.T."/>
            <person name="Pazour G."/>
            <person name="Purton S."/>
            <person name="Ral J.P."/>
            <person name="Riano-Pachon D.M."/>
            <person name="Riekhof W."/>
            <person name="Rymarquis L."/>
            <person name="Schroda M."/>
            <person name="Stern D."/>
            <person name="Umen J."/>
            <person name="Willows R."/>
            <person name="Wilson N."/>
            <person name="Zimmer S.L."/>
            <person name="Allmer J."/>
            <person name="Balk J."/>
            <person name="Bisova K."/>
            <person name="Chen C.J."/>
            <person name="Elias M."/>
            <person name="Gendler K."/>
            <person name="Hauser C."/>
            <person name="Lamb M.R."/>
            <person name="Ledford H."/>
            <person name="Long J.C."/>
            <person name="Minagawa J."/>
            <person name="Page M.D."/>
            <person name="Pan J."/>
            <person name="Pootakham W."/>
            <person name="Roje S."/>
            <person name="Rose A."/>
            <person name="Stahlberg E."/>
            <person name="Terauchi A.M."/>
            <person name="Yang P."/>
            <person name="Ball S."/>
            <person name="Bowler C."/>
            <person name="Dieckmann C.L."/>
            <person name="Gladyshev V.N."/>
            <person name="Green P."/>
            <person name="Jorgensen R."/>
            <person name="Mayfield S."/>
            <person name="Mueller-Roeber B."/>
            <person name="Rajamani S."/>
            <person name="Sayre R.T."/>
            <person name="Brokstein P."/>
            <person name="Dubchak I."/>
            <person name="Goodstein D."/>
            <person name="Hornick L."/>
            <person name="Huang Y.W."/>
            <person name="Jhaveri J."/>
            <person name="Luo Y."/>
            <person name="Martinez D."/>
            <person name="Ngau W.C."/>
            <person name="Otillar B."/>
            <person name="Poliakov A."/>
            <person name="Porter A."/>
            <person name="Szajkowski L."/>
            <person name="Werner G."/>
            <person name="Zhou K."/>
            <person name="Grigoriev I.V."/>
            <person name="Rokhsar D.S."/>
            <person name="Grossman A.R."/>
        </authorList>
    </citation>
    <scope>NUCLEOTIDE SEQUENCE [LARGE SCALE GENOMIC DNA]</scope>
    <source>
        <strain evidence="3">CC-503</strain>
    </source>
</reference>
<protein>
    <submittedName>
        <fullName evidence="2">Uncharacterized protein</fullName>
    </submittedName>
</protein>
<keyword evidence="3" id="KW-1185">Reference proteome</keyword>
<dbReference type="AlphaFoldDB" id="A0A2K3D837"/>
<dbReference type="Proteomes" id="UP000006906">
    <property type="component" value="Chromosome 11"/>
</dbReference>
<name>A0A2K3D837_CHLRE</name>
<dbReference type="RefSeq" id="XP_042919562.1">
    <property type="nucleotide sequence ID" value="XM_043067557.1"/>
</dbReference>
<dbReference type="InParanoid" id="A0A2K3D837"/>
<feature type="compositionally biased region" description="Low complexity" evidence="1">
    <location>
        <begin position="37"/>
        <end position="77"/>
    </location>
</feature>
<accession>A0A2K3D837</accession>
<proteinExistence type="predicted"/>
<feature type="region of interest" description="Disordered" evidence="1">
    <location>
        <begin position="19"/>
        <end position="77"/>
    </location>
</feature>
<gene>
    <name evidence="2" type="ORF">CHLRE_11g468063v5</name>
</gene>
<dbReference type="Gramene" id="PNW76695">
    <property type="protein sequence ID" value="PNW76695"/>
    <property type="gene ID" value="CHLRE_11g468063v5"/>
</dbReference>
<organism evidence="2 3">
    <name type="scientific">Chlamydomonas reinhardtii</name>
    <name type="common">Chlamydomonas smithii</name>
    <dbReference type="NCBI Taxonomy" id="3055"/>
    <lineage>
        <taxon>Eukaryota</taxon>
        <taxon>Viridiplantae</taxon>
        <taxon>Chlorophyta</taxon>
        <taxon>core chlorophytes</taxon>
        <taxon>Chlorophyceae</taxon>
        <taxon>CS clade</taxon>
        <taxon>Chlamydomonadales</taxon>
        <taxon>Chlamydomonadaceae</taxon>
        <taxon>Chlamydomonas</taxon>
    </lineage>
</organism>
<evidence type="ECO:0000256" key="1">
    <source>
        <dbReference type="SAM" id="MobiDB-lite"/>
    </source>
</evidence>
<evidence type="ECO:0000313" key="2">
    <source>
        <dbReference type="EMBL" id="PNW76695.1"/>
    </source>
</evidence>
<sequence length="77" mass="7614">MVLLTFTGDAQAHSCCRTRPAAACPGAKQRQPPGPPASGEAAPLSCPRTSEGAESSTAAPAGAGARRGAGLAQRAQR</sequence>
<dbReference type="EMBL" id="CM008972">
    <property type="protein sequence ID" value="PNW76695.1"/>
    <property type="molecule type" value="Genomic_DNA"/>
</dbReference>
<dbReference type="GeneID" id="66055290"/>